<dbReference type="PANTHER" id="PTHR35972">
    <property type="entry name" value="SINGLE-PASS MEMBRANE AND COILED-COIL DOMAIN-CONTAINING PROTEIN 3"/>
    <property type="match status" value="1"/>
</dbReference>
<reference evidence="1 2" key="1">
    <citation type="submission" date="2018-03" db="EMBL/GenBank/DDBJ databases">
        <title>Draft genome sequence of Rohu Carp (Labeo rohita).</title>
        <authorList>
            <person name="Das P."/>
            <person name="Kushwaha B."/>
            <person name="Joshi C.G."/>
            <person name="Kumar D."/>
            <person name="Nagpure N.S."/>
            <person name="Sahoo L."/>
            <person name="Das S.P."/>
            <person name="Bit A."/>
            <person name="Patnaik S."/>
            <person name="Meher P.K."/>
            <person name="Jayasankar P."/>
            <person name="Koringa P.G."/>
            <person name="Patel N.V."/>
            <person name="Hinsu A.T."/>
            <person name="Kumar R."/>
            <person name="Pandey M."/>
            <person name="Agarwal S."/>
            <person name="Srivastava S."/>
            <person name="Singh M."/>
            <person name="Iquebal M.A."/>
            <person name="Jaiswal S."/>
            <person name="Angadi U.B."/>
            <person name="Kumar N."/>
            <person name="Raza M."/>
            <person name="Shah T.M."/>
            <person name="Rai A."/>
            <person name="Jena J.K."/>
        </authorList>
    </citation>
    <scope>NUCLEOTIDE SEQUENCE [LARGE SCALE GENOMIC DNA]</scope>
    <source>
        <strain evidence="1">DASCIFA01</strain>
        <tissue evidence="1">Testis</tissue>
    </source>
</reference>
<dbReference type="InterPro" id="IPR027895">
    <property type="entry name" value="DUF4533"/>
</dbReference>
<protein>
    <submittedName>
        <fullName evidence="1">Single-pass membrane and coiled-coil domain-containing 3-like protein</fullName>
    </submittedName>
</protein>
<accession>A0A498MEN1</accession>
<dbReference type="Proteomes" id="UP000290572">
    <property type="component" value="Unassembled WGS sequence"/>
</dbReference>
<keyword evidence="2" id="KW-1185">Reference proteome</keyword>
<evidence type="ECO:0000313" key="1">
    <source>
        <dbReference type="EMBL" id="RXN19668.1"/>
    </source>
</evidence>
<organism evidence="1 2">
    <name type="scientific">Labeo rohita</name>
    <name type="common">Indian major carp</name>
    <name type="synonym">Cyprinus rohita</name>
    <dbReference type="NCBI Taxonomy" id="84645"/>
    <lineage>
        <taxon>Eukaryota</taxon>
        <taxon>Metazoa</taxon>
        <taxon>Chordata</taxon>
        <taxon>Craniata</taxon>
        <taxon>Vertebrata</taxon>
        <taxon>Euteleostomi</taxon>
        <taxon>Actinopterygii</taxon>
        <taxon>Neopterygii</taxon>
        <taxon>Teleostei</taxon>
        <taxon>Ostariophysi</taxon>
        <taxon>Cypriniformes</taxon>
        <taxon>Cyprinidae</taxon>
        <taxon>Labeoninae</taxon>
        <taxon>Labeonini</taxon>
        <taxon>Labeo</taxon>
    </lineage>
</organism>
<gene>
    <name evidence="1" type="ORF">ROHU_025541</name>
</gene>
<dbReference type="Pfam" id="PF15047">
    <property type="entry name" value="DUF4533"/>
    <property type="match status" value="2"/>
</dbReference>
<name>A0A498MEN1_LABRO</name>
<evidence type="ECO:0000313" key="2">
    <source>
        <dbReference type="Proteomes" id="UP000290572"/>
    </source>
</evidence>
<proteinExistence type="predicted"/>
<dbReference type="PANTHER" id="PTHR35972:SF1">
    <property type="entry name" value="SINGLE-PASS MEMBRANE AND COILED-COIL DOMAIN-CONTAINING PROTEIN 3"/>
    <property type="match status" value="1"/>
</dbReference>
<dbReference type="EMBL" id="QBIY01012660">
    <property type="protein sequence ID" value="RXN19668.1"/>
    <property type="molecule type" value="Genomic_DNA"/>
</dbReference>
<sequence>MSWIDLFCPDNSERRESLIRKNQELHVLMRNNFRATNQLIDVLKEHLGLSFSKITLNEKATVKENCDKIIARIQGIRMQCGIKLLSLLFGKKDELKKEELIRSTQTLHHYVHKYFSITNRLLEILNAHLNQSPSDAIEPNESESIEKNCARVRNVMQAILDLSESENKHVQKEKHDLYSLITTSEMSLEDKAKQIKDLNQKTMGTLGEMFGPVVVVRLANSDLMNAMPPVESRESLLLTPGDLVQSSAKITKLLSKPESLDDALQLVQDALFALTERCDSYNDILCEVEAYVAILSETCKAIL</sequence>
<comment type="caution">
    <text evidence="1">The sequence shown here is derived from an EMBL/GenBank/DDBJ whole genome shotgun (WGS) entry which is preliminary data.</text>
</comment>
<dbReference type="InterPro" id="IPR040004">
    <property type="entry name" value="SMCO3"/>
</dbReference>
<dbReference type="AlphaFoldDB" id="A0A498MEN1"/>